<dbReference type="GO" id="GO:0008483">
    <property type="term" value="F:transaminase activity"/>
    <property type="evidence" value="ECO:0007669"/>
    <property type="project" value="InterPro"/>
</dbReference>
<dbReference type="SMART" id="SM00823">
    <property type="entry name" value="PKS_PP"/>
    <property type="match status" value="2"/>
</dbReference>
<evidence type="ECO:0000256" key="3">
    <source>
        <dbReference type="ARBA" id="ARBA00022679"/>
    </source>
</evidence>
<name>A0A502DT00_9BURK</name>
<dbReference type="Gene3D" id="3.30.70.3290">
    <property type="match status" value="1"/>
</dbReference>
<dbReference type="Pfam" id="PF00698">
    <property type="entry name" value="Acyl_transf_1"/>
    <property type="match status" value="1"/>
</dbReference>
<dbReference type="GO" id="GO:0004312">
    <property type="term" value="F:fatty acid synthase activity"/>
    <property type="evidence" value="ECO:0007669"/>
    <property type="project" value="TreeGrafter"/>
</dbReference>
<dbReference type="RefSeq" id="WP_140840269.1">
    <property type="nucleotide sequence ID" value="NZ_RCZI01000002.1"/>
</dbReference>
<keyword evidence="4" id="KW-0276">Fatty acid metabolism</keyword>
<dbReference type="Pfam" id="PF00109">
    <property type="entry name" value="ketoacyl-synt"/>
    <property type="match status" value="1"/>
</dbReference>
<dbReference type="InterPro" id="IPR000873">
    <property type="entry name" value="AMP-dep_synth/lig_dom"/>
</dbReference>
<keyword evidence="3" id="KW-0808">Transferase</keyword>
<evidence type="ECO:0000256" key="4">
    <source>
        <dbReference type="ARBA" id="ARBA00022832"/>
    </source>
</evidence>
<dbReference type="InterPro" id="IPR018201">
    <property type="entry name" value="Ketoacyl_synth_AS"/>
</dbReference>
<dbReference type="InterPro" id="IPR020841">
    <property type="entry name" value="PKS_Beta-ketoAc_synthase_dom"/>
</dbReference>
<protein>
    <submittedName>
        <fullName evidence="10">Amino acid adenylation domain-containing protein</fullName>
    </submittedName>
</protein>
<dbReference type="Pfam" id="PF00202">
    <property type="entry name" value="Aminotran_3"/>
    <property type="match status" value="2"/>
</dbReference>
<dbReference type="CDD" id="cd00833">
    <property type="entry name" value="PKS"/>
    <property type="match status" value="1"/>
</dbReference>
<dbReference type="SUPFAM" id="SSF53901">
    <property type="entry name" value="Thiolase-like"/>
    <property type="match status" value="1"/>
</dbReference>
<dbReference type="InterPro" id="IPR016039">
    <property type="entry name" value="Thiolase-like"/>
</dbReference>
<dbReference type="Pfam" id="PF00501">
    <property type="entry name" value="AMP-binding"/>
    <property type="match status" value="1"/>
</dbReference>
<keyword evidence="5" id="KW-0663">Pyridoxal phosphate</keyword>
<dbReference type="InterPro" id="IPR014030">
    <property type="entry name" value="Ketoacyl_synth_N"/>
</dbReference>
<dbReference type="InterPro" id="IPR016035">
    <property type="entry name" value="Acyl_Trfase/lysoPLipase"/>
</dbReference>
<dbReference type="InterPro" id="IPR020806">
    <property type="entry name" value="PKS_PP-bd"/>
</dbReference>
<dbReference type="Gene3D" id="3.40.50.980">
    <property type="match status" value="2"/>
</dbReference>
<keyword evidence="1" id="KW-0596">Phosphopantetheine</keyword>
<dbReference type="Gene3D" id="1.10.1200.10">
    <property type="entry name" value="ACP-like"/>
    <property type="match status" value="2"/>
</dbReference>
<dbReference type="Gene3D" id="3.40.366.10">
    <property type="entry name" value="Malonyl-Coenzyme A Acyl Carrier Protein, domain 2"/>
    <property type="match status" value="1"/>
</dbReference>
<dbReference type="InterPro" id="IPR005814">
    <property type="entry name" value="Aminotrans_3"/>
</dbReference>
<dbReference type="InterPro" id="IPR006162">
    <property type="entry name" value="Ppantetheine_attach_site"/>
</dbReference>
<organism evidence="10 11">
    <name type="scientific">Variovorax guangxiensis</name>
    <dbReference type="NCBI Taxonomy" id="1775474"/>
    <lineage>
        <taxon>Bacteria</taxon>
        <taxon>Pseudomonadati</taxon>
        <taxon>Pseudomonadota</taxon>
        <taxon>Betaproteobacteria</taxon>
        <taxon>Burkholderiales</taxon>
        <taxon>Comamonadaceae</taxon>
        <taxon>Variovorax</taxon>
    </lineage>
</organism>
<dbReference type="InterPro" id="IPR014043">
    <property type="entry name" value="Acyl_transferase_dom"/>
</dbReference>
<dbReference type="SMART" id="SM00825">
    <property type="entry name" value="PKS_KS"/>
    <property type="match status" value="1"/>
</dbReference>
<dbReference type="GO" id="GO:0031177">
    <property type="term" value="F:phosphopantetheine binding"/>
    <property type="evidence" value="ECO:0007669"/>
    <property type="project" value="InterPro"/>
</dbReference>
<dbReference type="InterPro" id="IPR015422">
    <property type="entry name" value="PyrdxlP-dep_Trfase_small"/>
</dbReference>
<dbReference type="Pfam" id="PF22621">
    <property type="entry name" value="CurL-like_PKS_C"/>
    <property type="match status" value="1"/>
</dbReference>
<dbReference type="InterPro" id="IPR015421">
    <property type="entry name" value="PyrdxlP-dep_Trfase_major"/>
</dbReference>
<dbReference type="SMART" id="SM00827">
    <property type="entry name" value="PKS_AT"/>
    <property type="match status" value="1"/>
</dbReference>
<dbReference type="Pfam" id="PF00550">
    <property type="entry name" value="PP-binding"/>
    <property type="match status" value="2"/>
</dbReference>
<dbReference type="InterPro" id="IPR036736">
    <property type="entry name" value="ACP-like_sf"/>
</dbReference>
<dbReference type="InterPro" id="IPR016036">
    <property type="entry name" value="Malonyl_transacylase_ACP-bd"/>
</dbReference>
<reference evidence="10 11" key="1">
    <citation type="journal article" date="2019" name="Environ. Microbiol.">
        <title>Species interactions and distinct microbial communities in high Arctic permafrost affected cryosols are associated with the CH4 and CO2 gas fluxes.</title>
        <authorList>
            <person name="Altshuler I."/>
            <person name="Hamel J."/>
            <person name="Turney S."/>
            <person name="Magnuson E."/>
            <person name="Levesque R."/>
            <person name="Greer C."/>
            <person name="Whyte L.G."/>
        </authorList>
    </citation>
    <scope>NUCLEOTIDE SEQUENCE [LARGE SCALE GENOMIC DNA]</scope>
    <source>
        <strain evidence="10 11">S06.C</strain>
    </source>
</reference>
<dbReference type="PANTHER" id="PTHR43775:SF37">
    <property type="entry name" value="SI:DKEY-61P9.11"/>
    <property type="match status" value="1"/>
</dbReference>
<dbReference type="NCBIfam" id="TIGR01733">
    <property type="entry name" value="AA-adenyl-dom"/>
    <property type="match status" value="1"/>
</dbReference>
<feature type="domain" description="Ketosynthase family 3 (KS3)" evidence="9">
    <location>
        <begin position="810"/>
        <end position="1236"/>
    </location>
</feature>
<evidence type="ECO:0000256" key="5">
    <source>
        <dbReference type="ARBA" id="ARBA00022898"/>
    </source>
</evidence>
<dbReference type="Pfam" id="PF02801">
    <property type="entry name" value="Ketoacyl-synt_C"/>
    <property type="match status" value="1"/>
</dbReference>
<dbReference type="PROSITE" id="PS00012">
    <property type="entry name" value="PHOSPHOPANTETHEINE"/>
    <property type="match status" value="2"/>
</dbReference>
<dbReference type="PROSITE" id="PS52004">
    <property type="entry name" value="KS3_2"/>
    <property type="match status" value="1"/>
</dbReference>
<dbReference type="SUPFAM" id="SSF55048">
    <property type="entry name" value="Probable ACP-binding domain of malonyl-CoA ACP transacylase"/>
    <property type="match status" value="1"/>
</dbReference>
<comment type="caution">
    <text evidence="10">The sequence shown here is derived from an EMBL/GenBank/DDBJ whole genome shotgun (WGS) entry which is preliminary data.</text>
</comment>
<dbReference type="GO" id="GO:0004315">
    <property type="term" value="F:3-oxoacyl-[acyl-carrier-protein] synthase activity"/>
    <property type="evidence" value="ECO:0007669"/>
    <property type="project" value="InterPro"/>
</dbReference>
<evidence type="ECO:0000313" key="10">
    <source>
        <dbReference type="EMBL" id="TPG28605.1"/>
    </source>
</evidence>
<dbReference type="FunFam" id="3.40.50.980:FF:000001">
    <property type="entry name" value="Non-ribosomal peptide synthetase"/>
    <property type="match status" value="1"/>
</dbReference>
<dbReference type="SUPFAM" id="SSF52151">
    <property type="entry name" value="FabD/lysophospholipase-like"/>
    <property type="match status" value="1"/>
</dbReference>
<dbReference type="GO" id="GO:0006633">
    <property type="term" value="P:fatty acid biosynthetic process"/>
    <property type="evidence" value="ECO:0007669"/>
    <property type="project" value="InterPro"/>
</dbReference>
<proteinExistence type="predicted"/>
<dbReference type="InterPro" id="IPR020845">
    <property type="entry name" value="AMP-binding_CS"/>
</dbReference>
<dbReference type="SMART" id="SM01294">
    <property type="entry name" value="PKS_PP_betabranch"/>
    <property type="match status" value="1"/>
</dbReference>
<dbReference type="Gene3D" id="2.30.38.10">
    <property type="entry name" value="Luciferase, Domain 3"/>
    <property type="match status" value="1"/>
</dbReference>
<keyword evidence="6" id="KW-0443">Lipid metabolism</keyword>
<sequence length="2282" mass="237797">MANHTPPEQTQAPAASLLDLLAGVDAGTGARRFADLPLTSSQAISCAAAQGWQADTIFLAAWALAQSRWTGNPLQVVDAWPVAHRQTIDCNVGHSTGDWLAAIDAARRAPSEPSTDAGAPPAIAWGLGMPADRAAPRLQLGLDDAAAAPRLVLSHEAGLLDEATAAELLEAVAAIAERLADSAAWRTLGDIPSLSARQRTQQLTAWNRPPTAVDPASTVVSLFARQVAARPDAIALAQGDERLSYAELDRRAARLAARLQAAGAVPGSVVGVAIDRSTLSVVALLAVLRTGAAYLPLQSNLPAERLAFMVGDAGVAVIVSTAARADRLPSGPRVVCADADDAAAATVLQPVAIDAESLAYVIYTSGSTGTPKGTEIRHGGIVRLVVGSDTIDLSPESVVMHSVPLGLDVSTAEIWGPLLNGGCCVVHDEDMLTGPGLARTVAAHGVRTVFVPVALFNTLVDGDPMHLAGLRQVFIGGEAISVPHVRRAMAALPDVQFVNAYGPTECTTIATAYPIPAALPATAMTLPIGRPIADTTAFVTGPTLELLPAGLIGELCLGGRGVARGYVGRPGLTAERFVADPFAAAGRLYRTGDRARLLPDGLIDFLGRQDGQIKIRGHRIEIGEIEAALAAQPGLSANCVVGVKDASGSARLVAYLVAKADAPSWETLRSALASQLPEVMVPTAHVWLDALPLNVNGKVDRRALPTPSAERPDTAQPYEAPRGAIEQRVADAFARALGIDRVGRRDNFFALGGDSLRVLKVLADLQKDHAQSLAPQLVFGAPTPMDLVAALAAAPAGALARRTRPAGAGDDAIAVIAMAGRFPGAADVEALWENLLAGKESIRRFDDAELDPWVTPALRADPAYVRARGVVDDVDLFDAAFFGIGAREAELTDPQQRLFLELSWECLERAGYAPDAAPGTVGVYGGMNNGTYLQRHLLPRPDLTDAVGEVMLTVANEKDYVATRVAHRLNLTGPAISIHTACSTSLVAIAQAFDALRSGACDMALAGGVSITCPPRSGYLYQEGAMLSPDGRTRSFDADARGTVFSDGAAVVLLKPLARALADGDTVCAVLRGAAVNNDGAHKASFTAPSAAGQAAVIAAALDSAGVSARDISYVEAHGTATPVGDPIEIEGLTRAFARDTADTGFCAIGSLKSNVGHMVTAAGAAGLIKTVMALEAGRIPATVNFARPHPDIDFDASPFRVAAAAIDWPRSARPRLAGVSSFGIGGTNAHVIVEEAPLRTPSDADANAQVLLLSARTPAALAAAAARLAAHLDAHPTESLADVAYTLRVGRKAFVHRLGVVADSAAAASAALRTADAPERTGGSLPGWQHQGVLLFPGQGAQYPGMGRTLHAAEPVFRAAFDEVLRAFDGVLDVDLRERMASDDPAALAPTAVTQPATFAFEYAMARQLLATRLAPAALIGHSVGEFVAAVLAGVMSLADAARLVARRGALMQALPAGAMLSVRMPAAQLLARLPDGLSLAADNAPMACVAAGPAEGIAQLQAALEAEGIAVRRLQTSHAFHSSMMAAAVAPFEALVREARLSAPRLPIYSTLTGRLLTAEEATDPGYWARHLREPVRFAGAVQAALDALAHPLFVEVGPRNTLATLVRQQATRQRPVQAVSTGCERSGDEGRAWRMALGRLWTLGAEVDLGVLDTRAHARRVRLPTYPFERKRFWIDAPVRSALQPAVVAPAALAAAGTAQPVPSDTTAFASDVAQGRATLDARLRNLLASITGLEMAQVDGGTPFIELGLDSLALAQVAVQVKKQFDVDLSFRQLMESHRSVDALAAFIDGALAPTAVAVEPMAEATVAIPARSAVTPPAAAAAIAPVTSPAQPAALTARQTVRLNAFVQRYLARTPSSLSTAGDATPGLRQVERPLAVEHTEGAHLHDVDGNLYVDTFNHHGDALFGWRPAFVEEAIRTQLAPGGARATHALATEVAQRICALTGFDRTLLCDSAASAVAAALQIARSTTGRSRVAVFATDPRAAVGSHGAHDVLTPGTPEALAFLREQAGQHAAVLIDPVQAMHVHLPPRDFLQALRAITSASGTLLVVDEVTSGFRADRGGAQALFGVRADLAVYGGVAGGGFALGAVAGTAAHREALETAADARRAPIPPLTLAAARAVLAHLHQDNNALPARLQRLTTEFAGTLNAFCRSVGAPIEILHFGSLWRVRWLAEHPLQTLLFPMMRSRGVHIVDDGPCFLTAAHSPQDIAAIAAAFQASVAEMQQAEFLPGRTATALSFDAAKPPVPHARLGRDKDMQPAWFVPDPAAPGKYMKLQA</sequence>
<dbReference type="PROSITE" id="PS00455">
    <property type="entry name" value="AMP_BINDING"/>
    <property type="match status" value="1"/>
</dbReference>
<dbReference type="SUPFAM" id="SSF53383">
    <property type="entry name" value="PLP-dependent transferases"/>
    <property type="match status" value="1"/>
</dbReference>
<dbReference type="EMBL" id="RCZI01000002">
    <property type="protein sequence ID" value="TPG28605.1"/>
    <property type="molecule type" value="Genomic_DNA"/>
</dbReference>
<dbReference type="Proteomes" id="UP000319212">
    <property type="component" value="Unassembled WGS sequence"/>
</dbReference>
<dbReference type="InterPro" id="IPR009081">
    <property type="entry name" value="PP-bd_ACP"/>
</dbReference>
<dbReference type="Gene3D" id="3.40.640.10">
    <property type="entry name" value="Type I PLP-dependent aspartate aminotransferase-like (Major domain)"/>
    <property type="match status" value="1"/>
</dbReference>
<accession>A0A502DT00</accession>
<dbReference type="PANTHER" id="PTHR43775">
    <property type="entry name" value="FATTY ACID SYNTHASE"/>
    <property type="match status" value="1"/>
</dbReference>
<dbReference type="FunFam" id="3.40.47.10:FF:000042">
    <property type="entry name" value="Polyketide synthase Pks13"/>
    <property type="match status" value="1"/>
</dbReference>
<evidence type="ECO:0000259" key="8">
    <source>
        <dbReference type="PROSITE" id="PS50075"/>
    </source>
</evidence>
<evidence type="ECO:0000256" key="6">
    <source>
        <dbReference type="ARBA" id="ARBA00023098"/>
    </source>
</evidence>
<dbReference type="SUPFAM" id="SSF56801">
    <property type="entry name" value="Acetyl-CoA synthetase-like"/>
    <property type="match status" value="1"/>
</dbReference>
<dbReference type="Gene3D" id="3.40.47.10">
    <property type="match status" value="1"/>
</dbReference>
<dbReference type="InterPro" id="IPR025110">
    <property type="entry name" value="AMP-bd_C"/>
</dbReference>
<dbReference type="CDD" id="cd12117">
    <property type="entry name" value="A_NRPS_Srf_like"/>
    <property type="match status" value="1"/>
</dbReference>
<dbReference type="InterPro" id="IPR001227">
    <property type="entry name" value="Ac_transferase_dom_sf"/>
</dbReference>
<dbReference type="PROSITE" id="PS00606">
    <property type="entry name" value="KS3_1"/>
    <property type="match status" value="1"/>
</dbReference>
<keyword evidence="7" id="KW-0511">Multifunctional enzyme</keyword>
<feature type="domain" description="Carrier" evidence="8">
    <location>
        <begin position="720"/>
        <end position="795"/>
    </location>
</feature>
<dbReference type="InterPro" id="IPR014031">
    <property type="entry name" value="Ketoacyl_synth_C"/>
</dbReference>
<dbReference type="InterPro" id="IPR010071">
    <property type="entry name" value="AA_adenyl_dom"/>
</dbReference>
<dbReference type="InterPro" id="IPR015424">
    <property type="entry name" value="PyrdxlP-dep_Trfase"/>
</dbReference>
<dbReference type="Gene3D" id="3.90.1150.10">
    <property type="entry name" value="Aspartate Aminotransferase, domain 1"/>
    <property type="match status" value="1"/>
</dbReference>
<keyword evidence="2" id="KW-0597">Phosphoprotein</keyword>
<gene>
    <name evidence="10" type="ORF">EAH82_07325</name>
</gene>
<dbReference type="OrthoDB" id="9778690at2"/>
<feature type="domain" description="Carrier" evidence="8">
    <location>
        <begin position="1718"/>
        <end position="1796"/>
    </location>
</feature>
<evidence type="ECO:0000256" key="7">
    <source>
        <dbReference type="ARBA" id="ARBA00023268"/>
    </source>
</evidence>
<evidence type="ECO:0000313" key="11">
    <source>
        <dbReference type="Proteomes" id="UP000319212"/>
    </source>
</evidence>
<dbReference type="GO" id="GO:0030170">
    <property type="term" value="F:pyridoxal phosphate binding"/>
    <property type="evidence" value="ECO:0007669"/>
    <property type="project" value="InterPro"/>
</dbReference>
<evidence type="ECO:0000256" key="2">
    <source>
        <dbReference type="ARBA" id="ARBA00022553"/>
    </source>
</evidence>
<evidence type="ECO:0000256" key="1">
    <source>
        <dbReference type="ARBA" id="ARBA00022450"/>
    </source>
</evidence>
<dbReference type="SUPFAM" id="SSF47336">
    <property type="entry name" value="ACP-like"/>
    <property type="match status" value="2"/>
</dbReference>
<dbReference type="InterPro" id="IPR050091">
    <property type="entry name" value="PKS_NRPS_Biosynth_Enz"/>
</dbReference>
<evidence type="ECO:0000259" key="9">
    <source>
        <dbReference type="PROSITE" id="PS52004"/>
    </source>
</evidence>
<dbReference type="Gene3D" id="3.30.300.30">
    <property type="match status" value="1"/>
</dbReference>
<dbReference type="PROSITE" id="PS50075">
    <property type="entry name" value="CARRIER"/>
    <property type="match status" value="2"/>
</dbReference>
<dbReference type="InterPro" id="IPR045851">
    <property type="entry name" value="AMP-bd_C_sf"/>
</dbReference>
<dbReference type="Pfam" id="PF13193">
    <property type="entry name" value="AMP-binding_C"/>
    <property type="match status" value="1"/>
</dbReference>